<reference evidence="8 9" key="1">
    <citation type="submission" date="2013-04" db="EMBL/GenBank/DDBJ databases">
        <title>The Genome Sequence of Parabacteroides goldsteinii DSM 19448.</title>
        <authorList>
            <consortium name="The Broad Institute Genomics Platform"/>
            <person name="Earl A."/>
            <person name="Ward D."/>
            <person name="Feldgarden M."/>
            <person name="Gevers D."/>
            <person name="Martens E."/>
            <person name="Sakamoto M."/>
            <person name="Benno Y."/>
            <person name="Song Y."/>
            <person name="Liu C."/>
            <person name="Lee J."/>
            <person name="Bolanos M."/>
            <person name="Vaisanen M.L."/>
            <person name="Finegold S.M."/>
            <person name="Walker B."/>
            <person name="Young S."/>
            <person name="Zeng Q."/>
            <person name="Gargeya S."/>
            <person name="Fitzgerald M."/>
            <person name="Haas B."/>
            <person name="Abouelleil A."/>
            <person name="Allen A.W."/>
            <person name="Alvarado L."/>
            <person name="Arachchi H.M."/>
            <person name="Berlin A.M."/>
            <person name="Chapman S.B."/>
            <person name="Gainer-Dewar J."/>
            <person name="Goldberg J."/>
            <person name="Griggs A."/>
            <person name="Gujja S."/>
            <person name="Hansen M."/>
            <person name="Howarth C."/>
            <person name="Imamovic A."/>
            <person name="Ireland A."/>
            <person name="Larimer J."/>
            <person name="McCowan C."/>
            <person name="Murphy C."/>
            <person name="Pearson M."/>
            <person name="Poon T.W."/>
            <person name="Priest M."/>
            <person name="Roberts A."/>
            <person name="Saif S."/>
            <person name="Shea T."/>
            <person name="Sisk P."/>
            <person name="Sykes S."/>
            <person name="Wortman J."/>
            <person name="Nusbaum C."/>
            <person name="Birren B."/>
        </authorList>
    </citation>
    <scope>NUCLEOTIDE SEQUENCE [LARGE SCALE GENOMIC DNA]</scope>
    <source>
        <strain evidence="8 9">DSM 19448</strain>
    </source>
</reference>
<feature type="transmembrane region" description="Helical" evidence="6">
    <location>
        <begin position="123"/>
        <end position="147"/>
    </location>
</feature>
<organism evidence="8 9">
    <name type="scientific">Parabacteroides goldsteinii DSM 19448 = WAL 12034</name>
    <dbReference type="NCBI Taxonomy" id="927665"/>
    <lineage>
        <taxon>Bacteria</taxon>
        <taxon>Pseudomonadati</taxon>
        <taxon>Bacteroidota</taxon>
        <taxon>Bacteroidia</taxon>
        <taxon>Bacteroidales</taxon>
        <taxon>Tannerellaceae</taxon>
        <taxon>Parabacteroides</taxon>
    </lineage>
</organism>
<feature type="transmembrane region" description="Helical" evidence="6">
    <location>
        <begin position="153"/>
        <end position="177"/>
    </location>
</feature>
<dbReference type="PATRIC" id="fig|927665.4.peg.4317"/>
<dbReference type="Pfam" id="PF09685">
    <property type="entry name" value="MamF_MmsF"/>
    <property type="match status" value="1"/>
</dbReference>
<protein>
    <recommendedName>
        <fullName evidence="7">Zinc-ribbon domain-containing protein</fullName>
    </recommendedName>
</protein>
<name>A0A0F5ITX8_9BACT</name>
<feature type="region of interest" description="Disordered" evidence="5">
    <location>
        <begin position="29"/>
        <end position="70"/>
    </location>
</feature>
<dbReference type="Proteomes" id="UP000033047">
    <property type="component" value="Unassembled WGS sequence"/>
</dbReference>
<dbReference type="InterPro" id="IPR026870">
    <property type="entry name" value="Zinc_ribbon_dom"/>
</dbReference>
<keyword evidence="2 6" id="KW-0812">Transmembrane</keyword>
<comment type="caution">
    <text evidence="8">The sequence shown here is derived from an EMBL/GenBank/DDBJ whole genome shotgun (WGS) entry which is preliminary data.</text>
</comment>
<keyword evidence="3 6" id="KW-1133">Transmembrane helix</keyword>
<evidence type="ECO:0000313" key="8">
    <source>
        <dbReference type="EMBL" id="KKB48973.1"/>
    </source>
</evidence>
<feature type="compositionally biased region" description="Low complexity" evidence="5">
    <location>
        <begin position="40"/>
        <end position="65"/>
    </location>
</feature>
<evidence type="ECO:0000256" key="3">
    <source>
        <dbReference type="ARBA" id="ARBA00022989"/>
    </source>
</evidence>
<proteinExistence type="predicted"/>
<dbReference type="RefSeq" id="WP_046147323.1">
    <property type="nucleotide sequence ID" value="NZ_KQ033913.1"/>
</dbReference>
<keyword evidence="4 6" id="KW-0472">Membrane</keyword>
<dbReference type="EMBL" id="AQHV01000021">
    <property type="protein sequence ID" value="KKB48973.1"/>
    <property type="molecule type" value="Genomic_DNA"/>
</dbReference>
<dbReference type="STRING" id="927665.HMPREF1535_04202"/>
<evidence type="ECO:0000256" key="1">
    <source>
        <dbReference type="ARBA" id="ARBA00004141"/>
    </source>
</evidence>
<evidence type="ECO:0000313" key="9">
    <source>
        <dbReference type="Proteomes" id="UP000033047"/>
    </source>
</evidence>
<evidence type="ECO:0000256" key="2">
    <source>
        <dbReference type="ARBA" id="ARBA00022692"/>
    </source>
</evidence>
<gene>
    <name evidence="8" type="ORF">HMPREF1535_04202</name>
</gene>
<dbReference type="AlphaFoldDB" id="A0A0F5ITX8"/>
<comment type="subcellular location">
    <subcellularLocation>
        <location evidence="1">Membrane</location>
        <topology evidence="1">Multi-pass membrane protein</topology>
    </subcellularLocation>
</comment>
<dbReference type="InterPro" id="IPR019109">
    <property type="entry name" value="MamF_MmsF"/>
</dbReference>
<evidence type="ECO:0000256" key="4">
    <source>
        <dbReference type="ARBA" id="ARBA00023136"/>
    </source>
</evidence>
<evidence type="ECO:0000256" key="5">
    <source>
        <dbReference type="SAM" id="MobiDB-lite"/>
    </source>
</evidence>
<dbReference type="Pfam" id="PF13240">
    <property type="entry name" value="Zn_Ribbon_1"/>
    <property type="match status" value="1"/>
</dbReference>
<sequence length="194" mass="20767">MAFCGKCGQQVNDGVKFCPACGAPMAAVAPTQETPPQPAAAPQQQYQQPQPVQQPPQAQQPQPAAGDTFSNLNNTADSTAQFDPRDIEQHKGMSILAYFGPLVLIPILAAKDSPFARYHSNQGLLLCIACIIYGIAYSILSGVILAISWRLYFVVSIIGLIGFVFAVLAVIGILNAVNGRAKELPLIGKYRLLK</sequence>
<dbReference type="HOGENOM" id="CLU_095018_0_0_10"/>
<feature type="transmembrane region" description="Helical" evidence="6">
    <location>
        <begin position="92"/>
        <end position="111"/>
    </location>
</feature>
<evidence type="ECO:0000256" key="6">
    <source>
        <dbReference type="SAM" id="Phobius"/>
    </source>
</evidence>
<evidence type="ECO:0000259" key="7">
    <source>
        <dbReference type="Pfam" id="PF13240"/>
    </source>
</evidence>
<feature type="domain" description="Zinc-ribbon" evidence="7">
    <location>
        <begin position="3"/>
        <end position="25"/>
    </location>
</feature>
<accession>A0A0F5ITX8</accession>